<dbReference type="InterPro" id="IPR001969">
    <property type="entry name" value="Aspartic_peptidase_AS"/>
</dbReference>
<dbReference type="Proteomes" id="UP001149813">
    <property type="component" value="Unassembled WGS sequence"/>
</dbReference>
<dbReference type="InterPro" id="IPR001461">
    <property type="entry name" value="Aspartic_peptidase_A1"/>
</dbReference>
<dbReference type="PRINTS" id="PR00792">
    <property type="entry name" value="PEPSIN"/>
</dbReference>
<keyword evidence="5" id="KW-0865">Zymogen</keyword>
<dbReference type="PANTHER" id="PTHR47966">
    <property type="entry name" value="BETA-SITE APP-CLEAVING ENZYME, ISOFORM A-RELATED"/>
    <property type="match status" value="1"/>
</dbReference>
<evidence type="ECO:0000313" key="13">
    <source>
        <dbReference type="EMBL" id="KAJ1725426.1"/>
    </source>
</evidence>
<evidence type="ECO:0000256" key="4">
    <source>
        <dbReference type="ARBA" id="ARBA00022801"/>
    </source>
</evidence>
<dbReference type="EMBL" id="JANBOJ010000005">
    <property type="protein sequence ID" value="KAJ1725426.1"/>
    <property type="molecule type" value="Genomic_DNA"/>
</dbReference>
<keyword evidence="4 9" id="KW-0378">Hydrolase</keyword>
<feature type="region of interest" description="Disordered" evidence="10">
    <location>
        <begin position="70"/>
        <end position="90"/>
    </location>
</feature>
<dbReference type="PROSITE" id="PS51767">
    <property type="entry name" value="PEPTIDASE_A1"/>
    <property type="match status" value="1"/>
</dbReference>
<keyword evidence="11" id="KW-0732">Signal</keyword>
<dbReference type="PROSITE" id="PS00141">
    <property type="entry name" value="ASP_PROTEASE"/>
    <property type="match status" value="2"/>
</dbReference>
<evidence type="ECO:0000259" key="12">
    <source>
        <dbReference type="PROSITE" id="PS51767"/>
    </source>
</evidence>
<keyword evidence="14" id="KW-1185">Reference proteome</keyword>
<feature type="domain" description="Peptidase A1" evidence="12">
    <location>
        <begin position="107"/>
        <end position="432"/>
    </location>
</feature>
<protein>
    <recommendedName>
        <fullName evidence="12">Peptidase A1 domain-containing protein</fullName>
    </recommendedName>
</protein>
<feature type="compositionally biased region" description="Basic and acidic residues" evidence="10">
    <location>
        <begin position="70"/>
        <end position="79"/>
    </location>
</feature>
<feature type="active site" evidence="7">
    <location>
        <position position="125"/>
    </location>
</feature>
<organism evidence="13 14">
    <name type="scientific">Coemansia erecta</name>
    <dbReference type="NCBI Taxonomy" id="147472"/>
    <lineage>
        <taxon>Eukaryota</taxon>
        <taxon>Fungi</taxon>
        <taxon>Fungi incertae sedis</taxon>
        <taxon>Zoopagomycota</taxon>
        <taxon>Kickxellomycotina</taxon>
        <taxon>Kickxellomycetes</taxon>
        <taxon>Kickxellales</taxon>
        <taxon>Kickxellaceae</taxon>
        <taxon>Coemansia</taxon>
    </lineage>
</organism>
<feature type="disulfide bond" evidence="8">
    <location>
        <begin position="361"/>
        <end position="396"/>
    </location>
</feature>
<evidence type="ECO:0000256" key="7">
    <source>
        <dbReference type="PIRSR" id="PIRSR601461-1"/>
    </source>
</evidence>
<dbReference type="GO" id="GO:0004190">
    <property type="term" value="F:aspartic-type endopeptidase activity"/>
    <property type="evidence" value="ECO:0007669"/>
    <property type="project" value="UniProtKB-KW"/>
</dbReference>
<feature type="chain" id="PRO_5040859227" description="Peptidase A1 domain-containing protein" evidence="11">
    <location>
        <begin position="18"/>
        <end position="436"/>
    </location>
</feature>
<accession>A0A9W8CV68</accession>
<evidence type="ECO:0000256" key="6">
    <source>
        <dbReference type="ARBA" id="ARBA00023157"/>
    </source>
</evidence>
<dbReference type="AlphaFoldDB" id="A0A9W8CV68"/>
<keyword evidence="2 9" id="KW-0645">Protease</keyword>
<dbReference type="Gene3D" id="2.40.70.10">
    <property type="entry name" value="Acid Proteases"/>
    <property type="match status" value="2"/>
</dbReference>
<dbReference type="GO" id="GO:0006508">
    <property type="term" value="P:proteolysis"/>
    <property type="evidence" value="ECO:0007669"/>
    <property type="project" value="UniProtKB-KW"/>
</dbReference>
<evidence type="ECO:0000256" key="10">
    <source>
        <dbReference type="SAM" id="MobiDB-lite"/>
    </source>
</evidence>
<feature type="signal peptide" evidence="11">
    <location>
        <begin position="1"/>
        <end position="17"/>
    </location>
</feature>
<keyword evidence="6 8" id="KW-1015">Disulfide bond</keyword>
<evidence type="ECO:0000256" key="3">
    <source>
        <dbReference type="ARBA" id="ARBA00022750"/>
    </source>
</evidence>
<evidence type="ECO:0000256" key="8">
    <source>
        <dbReference type="PIRSR" id="PIRSR601461-2"/>
    </source>
</evidence>
<comment type="similarity">
    <text evidence="1 9">Belongs to the peptidase A1 family.</text>
</comment>
<sequence>MRIILIGLVAISKVAIGAVIGIDDAPSGIGLDGPTIYDQEGVKVHASFASDAEGSFRVPLFLKDGLDPESKRRERMERSRRMKSFAEKPPSSDVSSAMLTNVRDYYYYGYIDIGNPPQKFSVVFDTGSSNIWVPGDACKSSACVEHRRFNTSQSGSFMNTGKKIQIQYGTGFIAGDVGQDTVKVSSSVMLRNQSFAVTNLEDRTFELPRSQFDGLFGLGFTGGSEGGVRAPVDTMVDENILREPLFGVKLFRSSEKSNGEITFGSYDKSYKDKLQWIDVYGNYFWATTMEGIYYGDEPTNYLYGADKVNSLSGTLTPQEKARASRKALLDTGSSLLYGDAFTLAAMSTRIGANVLSGEIPCSVVPSLKPFKFVLGGKNFSMSPSEYIYHDESSGVCEVQWMPVSEYLWVLGIPFLQSHYTVYNIKEHKIGLAKMTH</sequence>
<evidence type="ECO:0000313" key="14">
    <source>
        <dbReference type="Proteomes" id="UP001149813"/>
    </source>
</evidence>
<gene>
    <name evidence="13" type="ORF">LPJ53_000356</name>
</gene>
<keyword evidence="3 9" id="KW-0064">Aspartyl protease</keyword>
<dbReference type="FunFam" id="2.40.70.10:FF:000008">
    <property type="entry name" value="Cathepsin D"/>
    <property type="match status" value="1"/>
</dbReference>
<proteinExistence type="inferred from homology"/>
<dbReference type="OrthoDB" id="15189at2759"/>
<feature type="disulfide bond" evidence="8">
    <location>
        <begin position="138"/>
        <end position="143"/>
    </location>
</feature>
<dbReference type="InterPro" id="IPR033121">
    <property type="entry name" value="PEPTIDASE_A1"/>
</dbReference>
<dbReference type="Pfam" id="PF00026">
    <property type="entry name" value="Asp"/>
    <property type="match status" value="1"/>
</dbReference>
<comment type="caution">
    <text evidence="13">The sequence shown here is derived from an EMBL/GenBank/DDBJ whole genome shotgun (WGS) entry which is preliminary data.</text>
</comment>
<dbReference type="SUPFAM" id="SSF50630">
    <property type="entry name" value="Acid proteases"/>
    <property type="match status" value="1"/>
</dbReference>
<feature type="active site" evidence="7">
    <location>
        <position position="330"/>
    </location>
</feature>
<dbReference type="InterPro" id="IPR021109">
    <property type="entry name" value="Peptidase_aspartic_dom_sf"/>
</dbReference>
<evidence type="ECO:0000256" key="5">
    <source>
        <dbReference type="ARBA" id="ARBA00023145"/>
    </source>
</evidence>
<evidence type="ECO:0000256" key="1">
    <source>
        <dbReference type="ARBA" id="ARBA00007447"/>
    </source>
</evidence>
<reference evidence="13" key="1">
    <citation type="submission" date="2022-07" db="EMBL/GenBank/DDBJ databases">
        <title>Phylogenomic reconstructions and comparative analyses of Kickxellomycotina fungi.</title>
        <authorList>
            <person name="Reynolds N.K."/>
            <person name="Stajich J.E."/>
            <person name="Barry K."/>
            <person name="Grigoriev I.V."/>
            <person name="Crous P."/>
            <person name="Smith M.E."/>
        </authorList>
    </citation>
    <scope>NUCLEOTIDE SEQUENCE</scope>
    <source>
        <strain evidence="13">NBRC 32514</strain>
    </source>
</reference>
<evidence type="ECO:0000256" key="11">
    <source>
        <dbReference type="SAM" id="SignalP"/>
    </source>
</evidence>
<name>A0A9W8CV68_9FUNG</name>
<evidence type="ECO:0000256" key="9">
    <source>
        <dbReference type="RuleBase" id="RU000454"/>
    </source>
</evidence>
<evidence type="ECO:0000256" key="2">
    <source>
        <dbReference type="ARBA" id="ARBA00022670"/>
    </source>
</evidence>